<dbReference type="SUPFAM" id="SSF50022">
    <property type="entry name" value="ISP domain"/>
    <property type="match status" value="1"/>
</dbReference>
<evidence type="ECO:0000313" key="2">
    <source>
        <dbReference type="EMBL" id="MFB9837652.1"/>
    </source>
</evidence>
<feature type="region of interest" description="Disordered" evidence="1">
    <location>
        <begin position="1"/>
        <end position="24"/>
    </location>
</feature>
<feature type="compositionally biased region" description="Low complexity" evidence="1">
    <location>
        <begin position="15"/>
        <end position="24"/>
    </location>
</feature>
<name>A0ABV5YTB1_9ACTN</name>
<keyword evidence="3" id="KW-1185">Reference proteome</keyword>
<sequence length="96" mass="10198">MSGRRSWPPAPMPEAEPAGALMPFGEATMPPAAAYTAPELLAWERRHLFAGTWTCPGRAGELLPVGVTRRSVVAGDVPVLLTPEGALADTCRHRGH</sequence>
<dbReference type="Proteomes" id="UP001589627">
    <property type="component" value="Unassembled WGS sequence"/>
</dbReference>
<dbReference type="EMBL" id="JBHLZP010000404">
    <property type="protein sequence ID" value="MFB9837652.1"/>
    <property type="molecule type" value="Genomic_DNA"/>
</dbReference>
<dbReference type="InterPro" id="IPR036922">
    <property type="entry name" value="Rieske_2Fe-2S_sf"/>
</dbReference>
<gene>
    <name evidence="2" type="ORF">ACFFNX_36305</name>
</gene>
<evidence type="ECO:0000256" key="1">
    <source>
        <dbReference type="SAM" id="MobiDB-lite"/>
    </source>
</evidence>
<evidence type="ECO:0008006" key="4">
    <source>
        <dbReference type="Google" id="ProtNLM"/>
    </source>
</evidence>
<reference evidence="2 3" key="1">
    <citation type="submission" date="2024-09" db="EMBL/GenBank/DDBJ databases">
        <authorList>
            <person name="Sun Q."/>
            <person name="Mori K."/>
        </authorList>
    </citation>
    <scope>NUCLEOTIDE SEQUENCE [LARGE SCALE GENOMIC DNA]</scope>
    <source>
        <strain evidence="2 3">TBRC 0563</strain>
    </source>
</reference>
<organism evidence="2 3">
    <name type="scientific">Actinoallomurus acaciae</name>
    <dbReference type="NCBI Taxonomy" id="502577"/>
    <lineage>
        <taxon>Bacteria</taxon>
        <taxon>Bacillati</taxon>
        <taxon>Actinomycetota</taxon>
        <taxon>Actinomycetes</taxon>
        <taxon>Streptosporangiales</taxon>
        <taxon>Thermomonosporaceae</taxon>
        <taxon>Actinoallomurus</taxon>
    </lineage>
</organism>
<proteinExistence type="predicted"/>
<evidence type="ECO:0000313" key="3">
    <source>
        <dbReference type="Proteomes" id="UP001589627"/>
    </source>
</evidence>
<dbReference type="RefSeq" id="WP_378210530.1">
    <property type="nucleotide sequence ID" value="NZ_JBHLZP010000404.1"/>
</dbReference>
<protein>
    <recommendedName>
        <fullName evidence="4">Rieske domain-containing protein</fullName>
    </recommendedName>
</protein>
<accession>A0ABV5YTB1</accession>
<comment type="caution">
    <text evidence="2">The sequence shown here is derived from an EMBL/GenBank/DDBJ whole genome shotgun (WGS) entry which is preliminary data.</text>
</comment>